<dbReference type="SUPFAM" id="SSF53187">
    <property type="entry name" value="Zn-dependent exopeptidases"/>
    <property type="match status" value="1"/>
</dbReference>
<proteinExistence type="predicted"/>
<gene>
    <name evidence="2" type="ORF">Cspa_c23490</name>
</gene>
<dbReference type="eggNOG" id="COG2234">
    <property type="taxonomic scope" value="Bacteria"/>
</dbReference>
<dbReference type="GO" id="GO:0008235">
    <property type="term" value="F:metalloexopeptidase activity"/>
    <property type="evidence" value="ECO:0007669"/>
    <property type="project" value="InterPro"/>
</dbReference>
<dbReference type="PATRIC" id="fig|931276.5.peg.2353"/>
<keyword evidence="2" id="KW-0031">Aminopeptidase</keyword>
<dbReference type="KEGG" id="csr:Cspa_c23490"/>
<dbReference type="GO" id="GO:0004177">
    <property type="term" value="F:aminopeptidase activity"/>
    <property type="evidence" value="ECO:0007669"/>
    <property type="project" value="UniProtKB-KW"/>
</dbReference>
<accession>M1MDW9</accession>
<dbReference type="Gene3D" id="3.40.630.10">
    <property type="entry name" value="Zn peptidases"/>
    <property type="match status" value="1"/>
</dbReference>
<dbReference type="STRING" id="36745.CLSAP_21610"/>
<dbReference type="InterPro" id="IPR045175">
    <property type="entry name" value="M28_fam"/>
</dbReference>
<dbReference type="EMBL" id="CP004121">
    <property type="protein sequence ID" value="AGF56114.1"/>
    <property type="molecule type" value="Genomic_DNA"/>
</dbReference>
<dbReference type="RefSeq" id="WP_015392433.1">
    <property type="nucleotide sequence ID" value="NC_020291.1"/>
</dbReference>
<evidence type="ECO:0000313" key="2">
    <source>
        <dbReference type="EMBL" id="AGF56114.1"/>
    </source>
</evidence>
<reference evidence="2 3" key="1">
    <citation type="submission" date="2013-02" db="EMBL/GenBank/DDBJ databases">
        <title>Genome sequence of Clostridium saccharoperbutylacetonicum N1-4(HMT).</title>
        <authorList>
            <person name="Poehlein A."/>
            <person name="Daniel R."/>
        </authorList>
    </citation>
    <scope>NUCLEOTIDE SEQUENCE [LARGE SCALE GENOMIC DNA]</scope>
    <source>
        <strain evidence="3">N1-4(HMT)</strain>
    </source>
</reference>
<keyword evidence="2" id="KW-0378">Hydrolase</keyword>
<feature type="domain" description="Peptidase M28" evidence="1">
    <location>
        <begin position="129"/>
        <end position="324"/>
    </location>
</feature>
<dbReference type="GO" id="GO:0006508">
    <property type="term" value="P:proteolysis"/>
    <property type="evidence" value="ECO:0007669"/>
    <property type="project" value="InterPro"/>
</dbReference>
<name>M1MDW9_9CLOT</name>
<organism evidence="2 3">
    <name type="scientific">Clostridium saccharoperbutylacetonicum N1-4(HMT)</name>
    <dbReference type="NCBI Taxonomy" id="931276"/>
    <lineage>
        <taxon>Bacteria</taxon>
        <taxon>Bacillati</taxon>
        <taxon>Bacillota</taxon>
        <taxon>Clostridia</taxon>
        <taxon>Eubacteriales</taxon>
        <taxon>Clostridiaceae</taxon>
        <taxon>Clostridium</taxon>
    </lineage>
</organism>
<dbReference type="InterPro" id="IPR007484">
    <property type="entry name" value="Peptidase_M28"/>
</dbReference>
<sequence length="335" mass="37360">MIVIKNKFSILISILIVLNITGCSVSRNIHASERKEDSLSKEVVEEEKSTHIPDTKEIIYTLCSDDFGGRLVGSEGNKKAENYIIGILKDLKLESLFAGEYYELYTQEVYKKYGLINDNDKPETKEIHNLVGIIKGMDSTKALVISAHFDHIGYQDGKIIRGALDNASGVATLVRITDNLKKRSQNKTFSQDVIIAFFNGEEEAQQGSKAFVKEVKDKYSSLYDINIDCVGGKNAGKISLNNSSNLSSKLTEAMKVTFKSNGMDFSEVKLKNDTSDQKSFEKKGIPNIYIGQDNLQPCIHNPSDNPDTLDYNQIDKVADVLSDFIQINDGKTFEK</sequence>
<dbReference type="PANTHER" id="PTHR12147:SF26">
    <property type="entry name" value="PEPTIDASE M28 DOMAIN-CONTAINING PROTEIN"/>
    <property type="match status" value="1"/>
</dbReference>
<keyword evidence="2" id="KW-0645">Protease</keyword>
<dbReference type="AlphaFoldDB" id="M1MDW9"/>
<dbReference type="Proteomes" id="UP000011728">
    <property type="component" value="Chromosome"/>
</dbReference>
<evidence type="ECO:0000313" key="3">
    <source>
        <dbReference type="Proteomes" id="UP000011728"/>
    </source>
</evidence>
<protein>
    <submittedName>
        <fullName evidence="2">Putative aminopeptidase</fullName>
    </submittedName>
</protein>
<dbReference type="OrthoDB" id="233977at2"/>
<evidence type="ECO:0000259" key="1">
    <source>
        <dbReference type="Pfam" id="PF04389"/>
    </source>
</evidence>
<dbReference type="HOGENOM" id="CLU_019932_0_0_9"/>
<dbReference type="PANTHER" id="PTHR12147">
    <property type="entry name" value="METALLOPEPTIDASE M28 FAMILY MEMBER"/>
    <property type="match status" value="1"/>
</dbReference>
<keyword evidence="3" id="KW-1185">Reference proteome</keyword>
<dbReference type="Pfam" id="PF04389">
    <property type="entry name" value="Peptidase_M28"/>
    <property type="match status" value="1"/>
</dbReference>